<feature type="transmembrane region" description="Helical" evidence="1">
    <location>
        <begin position="287"/>
        <end position="306"/>
    </location>
</feature>
<accession>A0A1R4J998</accession>
<feature type="transmembrane region" description="Helical" evidence="1">
    <location>
        <begin position="312"/>
        <end position="331"/>
    </location>
</feature>
<feature type="transmembrane region" description="Helical" evidence="1">
    <location>
        <begin position="388"/>
        <end position="409"/>
    </location>
</feature>
<feature type="transmembrane region" description="Helical" evidence="1">
    <location>
        <begin position="84"/>
        <end position="113"/>
    </location>
</feature>
<sequence>MAALRSRSGLVSVLALLLLAGAAVVLVSIALTLREASVDVSHSIIVAVGSFVVLGAAVVPFLNAADDDLDPRRFAPYGLRGLPLAVGLALAGTWSVPTFLGLALTAVMVIVWAPLGPALAAAIVGGLLGTITLTLVNRIAVAVASRLLPPRSGRSLVIPLAVIGVLLVGPALLLLAGIQRGTGDAGAFGGIAQVVAWTPFGAAWSLPGDTAQGMIVSLVGQLLLQLVTLLVLWGVWALVVIRSTVDIRRDAPGRTGSGLGWFDVLPGNGFGAVAARSLIYWTTDRRYWVPIVAIPLIPLLMVPPLAVAGVPLNVVALIPLPFIVTLIGWQVHNDLALDSSALWLHVSSGVSSAADRWGRHVPVILLGAVVVGAGSALTTFLYGDWSVIPAVVGVSSGLFLIAVGVGSVASVRYPYPAVQPGDSPFQQPQDAGSNAVTSQAVSLLGTLLLGAPAVVLAIIGLTGGGESWYWLSFLVGLGGGLVVLLVGTSAAVFSLARRGPELMTFATRR</sequence>
<dbReference type="Proteomes" id="UP000196778">
    <property type="component" value="Unassembled WGS sequence"/>
</dbReference>
<feature type="transmembrane region" description="Helical" evidence="1">
    <location>
        <begin position="361"/>
        <end position="382"/>
    </location>
</feature>
<feature type="transmembrane region" description="Helical" evidence="1">
    <location>
        <begin position="119"/>
        <end position="144"/>
    </location>
</feature>
<feature type="transmembrane region" description="Helical" evidence="1">
    <location>
        <begin position="44"/>
        <end position="63"/>
    </location>
</feature>
<feature type="transmembrane region" description="Helical" evidence="1">
    <location>
        <begin position="156"/>
        <end position="179"/>
    </location>
</feature>
<organism evidence="2 3">
    <name type="scientific">Mycetocola reblochoni REB411</name>
    <dbReference type="NCBI Taxonomy" id="1255698"/>
    <lineage>
        <taxon>Bacteria</taxon>
        <taxon>Bacillati</taxon>
        <taxon>Actinomycetota</taxon>
        <taxon>Actinomycetes</taxon>
        <taxon>Micrococcales</taxon>
        <taxon>Microbacteriaceae</taxon>
        <taxon>Mycetocola</taxon>
    </lineage>
</organism>
<evidence type="ECO:0000313" key="3">
    <source>
        <dbReference type="Proteomes" id="UP000196778"/>
    </source>
</evidence>
<keyword evidence="1" id="KW-0472">Membrane</keyword>
<feature type="transmembrane region" description="Helical" evidence="1">
    <location>
        <begin position="185"/>
        <end position="206"/>
    </location>
</feature>
<name>A0A1R4J998_9MICO</name>
<feature type="transmembrane region" description="Helical" evidence="1">
    <location>
        <begin position="468"/>
        <end position="493"/>
    </location>
</feature>
<evidence type="ECO:0000313" key="2">
    <source>
        <dbReference type="EMBL" id="SJN28648.1"/>
    </source>
</evidence>
<dbReference type="AlphaFoldDB" id="A0A1R4J998"/>
<feature type="transmembrane region" description="Helical" evidence="1">
    <location>
        <begin position="441"/>
        <end position="462"/>
    </location>
</feature>
<protein>
    <submittedName>
        <fullName evidence="2">Putative integral membrane transport protein</fullName>
    </submittedName>
</protein>
<dbReference type="EMBL" id="FUKR01000036">
    <property type="protein sequence ID" value="SJN28648.1"/>
    <property type="molecule type" value="Genomic_DNA"/>
</dbReference>
<feature type="transmembrane region" description="Helical" evidence="1">
    <location>
        <begin position="218"/>
        <end position="239"/>
    </location>
</feature>
<evidence type="ECO:0000256" key="1">
    <source>
        <dbReference type="SAM" id="Phobius"/>
    </source>
</evidence>
<gene>
    <name evidence="2" type="ORF">FM119_06145</name>
</gene>
<keyword evidence="1" id="KW-0812">Transmembrane</keyword>
<reference evidence="3" key="1">
    <citation type="submission" date="2017-02" db="EMBL/GenBank/DDBJ databases">
        <authorList>
            <person name="Dridi B."/>
        </authorList>
    </citation>
    <scope>NUCLEOTIDE SEQUENCE [LARGE SCALE GENOMIC DNA]</scope>
    <source>
        <strain evidence="3">EB411</strain>
    </source>
</reference>
<keyword evidence="3" id="KW-1185">Reference proteome</keyword>
<keyword evidence="1" id="KW-1133">Transmembrane helix</keyword>
<proteinExistence type="predicted"/>